<sequence length="50" mass="5529">MIRQPLYFTAPKVSPRTSCFWLNQPRTRMGAIASVEAADSFAQNSPSGLE</sequence>
<dbReference type="AlphaFoldDB" id="A0A0E4FYE4"/>
<reference evidence="1 2" key="1">
    <citation type="submission" date="2014-11" db="EMBL/GenBank/DDBJ databases">
        <title>Symbiosis island explosion on the genome of extra-slow-growing strains of soybean bradyrhizobia with massive insertion sequences.</title>
        <authorList>
            <person name="Iida T."/>
            <person name="Minamisawa K."/>
        </authorList>
    </citation>
    <scope>NUCLEOTIDE SEQUENCE [LARGE SCALE GENOMIC DNA]</scope>
    <source>
        <strain evidence="1 2">NK6</strain>
    </source>
</reference>
<evidence type="ECO:0000313" key="1">
    <source>
        <dbReference type="EMBL" id="BAR60443.1"/>
    </source>
</evidence>
<evidence type="ECO:0000313" key="2">
    <source>
        <dbReference type="Proteomes" id="UP000063308"/>
    </source>
</evidence>
<gene>
    <name evidence="1" type="ORF">NK6_7292</name>
</gene>
<name>A0A0E4FYE4_9BRAD</name>
<proteinExistence type="predicted"/>
<dbReference type="EMBL" id="AP014685">
    <property type="protein sequence ID" value="BAR60443.1"/>
    <property type="molecule type" value="Genomic_DNA"/>
</dbReference>
<accession>A0A0E4FYE4</accession>
<organism evidence="1 2">
    <name type="scientific">Bradyrhizobium diazoefficiens</name>
    <dbReference type="NCBI Taxonomy" id="1355477"/>
    <lineage>
        <taxon>Bacteria</taxon>
        <taxon>Pseudomonadati</taxon>
        <taxon>Pseudomonadota</taxon>
        <taxon>Alphaproteobacteria</taxon>
        <taxon>Hyphomicrobiales</taxon>
        <taxon>Nitrobacteraceae</taxon>
        <taxon>Bradyrhizobium</taxon>
    </lineage>
</organism>
<protein>
    <submittedName>
        <fullName evidence="1">Uncharacterized protein</fullName>
    </submittedName>
</protein>
<dbReference type="Proteomes" id="UP000063308">
    <property type="component" value="Chromosome"/>
</dbReference>